<name>A0A397VH79_9GLOM</name>
<dbReference type="InterPro" id="IPR011009">
    <property type="entry name" value="Kinase-like_dom_sf"/>
</dbReference>
<dbReference type="SUPFAM" id="SSF56112">
    <property type="entry name" value="Protein kinase-like (PK-like)"/>
    <property type="match status" value="1"/>
</dbReference>
<dbReference type="Proteomes" id="UP000266673">
    <property type="component" value="Unassembled WGS sequence"/>
</dbReference>
<dbReference type="AlphaFoldDB" id="A0A397VH79"/>
<evidence type="ECO:0000313" key="1">
    <source>
        <dbReference type="EMBL" id="RIB21322.1"/>
    </source>
</evidence>
<dbReference type="Gene3D" id="1.10.510.10">
    <property type="entry name" value="Transferase(Phosphotransferase) domain 1"/>
    <property type="match status" value="1"/>
</dbReference>
<reference evidence="1 2" key="1">
    <citation type="submission" date="2018-06" db="EMBL/GenBank/DDBJ databases">
        <title>Comparative genomics reveals the genomic features of Rhizophagus irregularis, R. cerebriforme, R. diaphanum and Gigaspora rosea, and their symbiotic lifestyle signature.</title>
        <authorList>
            <person name="Morin E."/>
            <person name="San Clemente H."/>
            <person name="Chen E.C.H."/>
            <person name="De La Providencia I."/>
            <person name="Hainaut M."/>
            <person name="Kuo A."/>
            <person name="Kohler A."/>
            <person name="Murat C."/>
            <person name="Tang N."/>
            <person name="Roy S."/>
            <person name="Loubradou J."/>
            <person name="Henrissat B."/>
            <person name="Grigoriev I.V."/>
            <person name="Corradi N."/>
            <person name="Roux C."/>
            <person name="Martin F.M."/>
        </authorList>
    </citation>
    <scope>NUCLEOTIDE SEQUENCE [LARGE SCALE GENOMIC DNA]</scope>
    <source>
        <strain evidence="1 2">DAOM 194757</strain>
    </source>
</reference>
<gene>
    <name evidence="1" type="ORF">C2G38_2176935</name>
</gene>
<sequence>MTTKAKIDPETIPSTKPELGELIEEGVNSRYIENLQDLQHQESFVKFQATLRKIKIFVEKVTRLRDTKTSLYQEISHIKSKLEDTKDSIQQINPTLLKELSFSRRSDRRGKLDECQNIVKFYGLSEVDGKVVMIFEWAEMGNLKEVYNQERIIWNLKAQIVFEICKGIML</sequence>
<proteinExistence type="predicted"/>
<dbReference type="OrthoDB" id="2314769at2759"/>
<evidence type="ECO:0008006" key="3">
    <source>
        <dbReference type="Google" id="ProtNLM"/>
    </source>
</evidence>
<protein>
    <recommendedName>
        <fullName evidence="3">Protein kinase domain-containing protein</fullName>
    </recommendedName>
</protein>
<comment type="caution">
    <text evidence="1">The sequence shown here is derived from an EMBL/GenBank/DDBJ whole genome shotgun (WGS) entry which is preliminary data.</text>
</comment>
<keyword evidence="2" id="KW-1185">Reference proteome</keyword>
<dbReference type="STRING" id="44941.A0A397VH79"/>
<organism evidence="1 2">
    <name type="scientific">Gigaspora rosea</name>
    <dbReference type="NCBI Taxonomy" id="44941"/>
    <lineage>
        <taxon>Eukaryota</taxon>
        <taxon>Fungi</taxon>
        <taxon>Fungi incertae sedis</taxon>
        <taxon>Mucoromycota</taxon>
        <taxon>Glomeromycotina</taxon>
        <taxon>Glomeromycetes</taxon>
        <taxon>Diversisporales</taxon>
        <taxon>Gigasporaceae</taxon>
        <taxon>Gigaspora</taxon>
    </lineage>
</organism>
<accession>A0A397VH79</accession>
<dbReference type="EMBL" id="QKWP01000367">
    <property type="protein sequence ID" value="RIB21322.1"/>
    <property type="molecule type" value="Genomic_DNA"/>
</dbReference>
<evidence type="ECO:0000313" key="2">
    <source>
        <dbReference type="Proteomes" id="UP000266673"/>
    </source>
</evidence>